<accession>A0A6L2QAU4</accession>
<feature type="repeat" description="ANK" evidence="7">
    <location>
        <begin position="95"/>
        <end position="127"/>
    </location>
</feature>
<feature type="repeat" description="ANK" evidence="7">
    <location>
        <begin position="501"/>
        <end position="535"/>
    </location>
</feature>
<keyword evidence="4" id="KW-0802">TPR repeat</keyword>
<dbReference type="SMART" id="SM00248">
    <property type="entry name" value="ANK"/>
    <property type="match status" value="8"/>
</dbReference>
<dbReference type="InterPro" id="IPR011990">
    <property type="entry name" value="TPR-like_helical_dom_sf"/>
</dbReference>
<evidence type="ECO:0000256" key="4">
    <source>
        <dbReference type="ARBA" id="ARBA00022803"/>
    </source>
</evidence>
<comment type="caution">
    <text evidence="8">The sequence shown here is derived from an EMBL/GenBank/DDBJ whole genome shotgun (WGS) entry which is preliminary data.</text>
</comment>
<dbReference type="Gene3D" id="1.25.40.10">
    <property type="entry name" value="Tetratricopeptide repeat domain"/>
    <property type="match status" value="1"/>
</dbReference>
<dbReference type="FunFam" id="1.25.40.10:FF:000104">
    <property type="entry name" value="Fem-1 homolog c (C.elegans)"/>
    <property type="match status" value="1"/>
</dbReference>
<dbReference type="PANTHER" id="PTHR24173:SF85">
    <property type="entry name" value="PROTEIN FEM-1 HOMOLOG CG6966"/>
    <property type="match status" value="1"/>
</dbReference>
<evidence type="ECO:0000313" key="8">
    <source>
        <dbReference type="EMBL" id="GFG40095.1"/>
    </source>
</evidence>
<comment type="pathway">
    <text evidence="1">Protein modification; protein ubiquitination.</text>
</comment>
<feature type="repeat" description="ANK" evidence="7">
    <location>
        <begin position="20"/>
        <end position="43"/>
    </location>
</feature>
<keyword evidence="2" id="KW-0677">Repeat</keyword>
<evidence type="ECO:0000256" key="3">
    <source>
        <dbReference type="ARBA" id="ARBA00022786"/>
    </source>
</evidence>
<dbReference type="InterPro" id="IPR002110">
    <property type="entry name" value="Ankyrin_rpt"/>
</dbReference>
<dbReference type="FunCoup" id="A0A6L2QAU4">
    <property type="interactions" value="123"/>
</dbReference>
<organism evidence="8 9">
    <name type="scientific">Coptotermes formosanus</name>
    <name type="common">Formosan subterranean termite</name>
    <dbReference type="NCBI Taxonomy" id="36987"/>
    <lineage>
        <taxon>Eukaryota</taxon>
        <taxon>Metazoa</taxon>
        <taxon>Ecdysozoa</taxon>
        <taxon>Arthropoda</taxon>
        <taxon>Hexapoda</taxon>
        <taxon>Insecta</taxon>
        <taxon>Pterygota</taxon>
        <taxon>Neoptera</taxon>
        <taxon>Polyneoptera</taxon>
        <taxon>Dictyoptera</taxon>
        <taxon>Blattodea</taxon>
        <taxon>Blattoidea</taxon>
        <taxon>Termitoidae</taxon>
        <taxon>Rhinotermitidae</taxon>
        <taxon>Coptotermes</taxon>
    </lineage>
</organism>
<keyword evidence="5 7" id="KW-0040">ANK repeat</keyword>
<evidence type="ECO:0000256" key="1">
    <source>
        <dbReference type="ARBA" id="ARBA00004906"/>
    </source>
</evidence>
<dbReference type="Pfam" id="PF00023">
    <property type="entry name" value="Ank"/>
    <property type="match status" value="2"/>
</dbReference>
<dbReference type="PROSITE" id="PS50088">
    <property type="entry name" value="ANK_REPEAT"/>
    <property type="match status" value="6"/>
</dbReference>
<comment type="similarity">
    <text evidence="6">Belongs to the fem-1 family.</text>
</comment>
<dbReference type="AlphaFoldDB" id="A0A6L2QAU4"/>
<keyword evidence="9" id="KW-1185">Reference proteome</keyword>
<evidence type="ECO:0000313" key="9">
    <source>
        <dbReference type="Proteomes" id="UP000502823"/>
    </source>
</evidence>
<dbReference type="Pfam" id="PF12796">
    <property type="entry name" value="Ank_2"/>
    <property type="match status" value="1"/>
</dbReference>
<dbReference type="Pfam" id="PF13606">
    <property type="entry name" value="Ank_3"/>
    <property type="match status" value="1"/>
</dbReference>
<dbReference type="InParanoid" id="A0A6L2QAU4"/>
<evidence type="ECO:0000256" key="7">
    <source>
        <dbReference type="PROSITE-ProRule" id="PRU00023"/>
    </source>
</evidence>
<dbReference type="Proteomes" id="UP000502823">
    <property type="component" value="Unassembled WGS sequence"/>
</dbReference>
<feature type="non-terminal residue" evidence="8">
    <location>
        <position position="1"/>
    </location>
</feature>
<proteinExistence type="inferred from homology"/>
<dbReference type="EMBL" id="BLKM01001502">
    <property type="protein sequence ID" value="GFG40095.1"/>
    <property type="molecule type" value="Genomic_DNA"/>
</dbReference>
<name>A0A6L2QAU4_COPFO</name>
<feature type="repeat" description="ANK" evidence="7">
    <location>
        <begin position="161"/>
        <end position="193"/>
    </location>
</feature>
<dbReference type="PRINTS" id="PR01415">
    <property type="entry name" value="ANKYRIN"/>
</dbReference>
<dbReference type="SUPFAM" id="SSF48403">
    <property type="entry name" value="Ankyrin repeat"/>
    <property type="match status" value="2"/>
</dbReference>
<dbReference type="PANTHER" id="PTHR24173">
    <property type="entry name" value="ANKYRIN REPEAT CONTAINING"/>
    <property type="match status" value="1"/>
</dbReference>
<feature type="repeat" description="ANK" evidence="7">
    <location>
        <begin position="128"/>
        <end position="160"/>
    </location>
</feature>
<feature type="repeat" description="ANK" evidence="7">
    <location>
        <begin position="62"/>
        <end position="94"/>
    </location>
</feature>
<protein>
    <submittedName>
        <fullName evidence="8">Uncharacterized protein</fullName>
    </submittedName>
</protein>
<dbReference type="OrthoDB" id="4429489at2759"/>
<keyword evidence="3" id="KW-0833">Ubl conjugation pathway</keyword>
<evidence type="ECO:0000256" key="6">
    <source>
        <dbReference type="ARBA" id="ARBA00038500"/>
    </source>
</evidence>
<sequence length="591" mass="65063">IYLDRRAKDEVLMLVAAKTNGATPLVMACRNGHFDVAEYLIEHCKADVEQPGSVVFDGETIEGAPPLWCAAAAGHLPVVSLLLRNGANVNSTTRTNSTPLRAACFDGHYEIVKFLVAHGADIEVANRHGHTCLMIACYKGHFRIAKFLLSLDANVNRKSVKGNTALHDCAESGSLEILKLLIEHGGKMDVDSYGMTPLLAASVTGHTHIVEYLIKLPDLVSRKERVDALELLGATYVDKKRDMIGSTHLPKPKQRNTVAAYDHAREVADQEGLEDLLADPDEMRMQALVIRERILGPAHPDTSYYIRYRGAVYADAGKFNRCVALWNYALDMQQSMLEPLNPMTQSSLFSFTELFSFMMGEQGRTSTRGCRVPPVTFTDLVTVFKKSVHELEAGMLMLGKIPAGERDATYLHRVLVISLHLACLLTKMLPDLSYEQCHEVHCLMYRLVKQDVHARLGCTALHLACCKDAALVGRYPCQFPSPHLATVLLTVGADVNSRDEAGNTPLHLAAMTKPCPPALVHVLLDHGAHLDAVNSSGYSFSQLLKGQAVHEIVNPLKYTTLSCLAARVIVKHNIPYKGIVPLTLEPFVEQH</sequence>
<evidence type="ECO:0000256" key="2">
    <source>
        <dbReference type="ARBA" id="ARBA00022737"/>
    </source>
</evidence>
<dbReference type="PROSITE" id="PS50297">
    <property type="entry name" value="ANK_REP_REGION"/>
    <property type="match status" value="6"/>
</dbReference>
<dbReference type="Pfam" id="PF13637">
    <property type="entry name" value="Ank_4"/>
    <property type="match status" value="1"/>
</dbReference>
<reference evidence="9" key="1">
    <citation type="submission" date="2020-01" db="EMBL/GenBank/DDBJ databases">
        <title>Draft genome sequence of the Termite Coptotermes fromosanus.</title>
        <authorList>
            <person name="Itakura S."/>
            <person name="Yosikawa Y."/>
            <person name="Umezawa K."/>
        </authorList>
    </citation>
    <scope>NUCLEOTIDE SEQUENCE [LARGE SCALE GENOMIC DNA]</scope>
</reference>
<dbReference type="InterPro" id="IPR036770">
    <property type="entry name" value="Ankyrin_rpt-contain_sf"/>
</dbReference>
<evidence type="ECO:0000256" key="5">
    <source>
        <dbReference type="ARBA" id="ARBA00023043"/>
    </source>
</evidence>
<gene>
    <name evidence="8" type="ORF">Cfor_10982</name>
</gene>
<dbReference type="Gene3D" id="1.25.40.20">
    <property type="entry name" value="Ankyrin repeat-containing domain"/>
    <property type="match status" value="3"/>
</dbReference>